<dbReference type="AlphaFoldDB" id="A0A3S0XG24"/>
<proteinExistence type="predicted"/>
<dbReference type="EMBL" id="RXFT01000007">
    <property type="protein sequence ID" value="RUR69068.1"/>
    <property type="molecule type" value="Genomic_DNA"/>
</dbReference>
<dbReference type="Proteomes" id="UP000281118">
    <property type="component" value="Unassembled WGS sequence"/>
</dbReference>
<comment type="caution">
    <text evidence="1">The sequence shown here is derived from an EMBL/GenBank/DDBJ whole genome shotgun (WGS) entry which is preliminary data.</text>
</comment>
<dbReference type="OrthoDB" id="9982586at2"/>
<evidence type="ECO:0000313" key="1">
    <source>
        <dbReference type="EMBL" id="RUR69068.1"/>
    </source>
</evidence>
<name>A0A3S0XG24_9BURK</name>
<accession>A0A3S0XG24</accession>
<sequence>MLAAGAGAGAGASAGAGAAAGADASAVKTVSLAAGAAAASLMFARFLLHFGEAGRAVLHDLAHQLQGHGPATLVECRLVEGPRHIGLLVDAVLTQATPHEAASARIAHQPEQFVDFVAFVERLGLRLCLSLRR</sequence>
<gene>
    <name evidence="1" type="ORF">EJP67_18580</name>
</gene>
<organism evidence="1 2">
    <name type="scientific">Variovorax guangxiensis</name>
    <dbReference type="NCBI Taxonomy" id="1775474"/>
    <lineage>
        <taxon>Bacteria</taxon>
        <taxon>Pseudomonadati</taxon>
        <taxon>Pseudomonadota</taxon>
        <taxon>Betaproteobacteria</taxon>
        <taxon>Burkholderiales</taxon>
        <taxon>Comamonadaceae</taxon>
        <taxon>Variovorax</taxon>
    </lineage>
</organism>
<evidence type="ECO:0000313" key="2">
    <source>
        <dbReference type="Proteomes" id="UP000281118"/>
    </source>
</evidence>
<protein>
    <submittedName>
        <fullName evidence="1">Uncharacterized protein</fullName>
    </submittedName>
</protein>
<reference evidence="1 2" key="1">
    <citation type="submission" date="2018-12" db="EMBL/GenBank/DDBJ databases">
        <title>The genome sequences of Variovorax guangxiensis DSM 27352.</title>
        <authorList>
            <person name="Gao J."/>
            <person name="Sun J."/>
        </authorList>
    </citation>
    <scope>NUCLEOTIDE SEQUENCE [LARGE SCALE GENOMIC DNA]</scope>
    <source>
        <strain evidence="1 2">DSM 27352</strain>
    </source>
</reference>